<evidence type="ECO:0000256" key="14">
    <source>
        <dbReference type="ARBA" id="ARBA00023184"/>
    </source>
</evidence>
<evidence type="ECO:0000256" key="3">
    <source>
        <dbReference type="ARBA" id="ARBA00004136"/>
    </source>
</evidence>
<dbReference type="Proteomes" id="UP000201240">
    <property type="component" value="Genome"/>
</dbReference>
<evidence type="ECO:0000259" key="21">
    <source>
        <dbReference type="PROSITE" id="PS50525"/>
    </source>
</evidence>
<dbReference type="GeneID" id="31079663"/>
<dbReference type="GO" id="GO:0039694">
    <property type="term" value="P:viral RNA genome replication"/>
    <property type="evidence" value="ECO:0007669"/>
    <property type="project" value="InterPro"/>
</dbReference>
<evidence type="ECO:0000256" key="18">
    <source>
        <dbReference type="ARBA" id="ARBA00031012"/>
    </source>
</evidence>
<evidence type="ECO:0000256" key="1">
    <source>
        <dbReference type="ARBA" id="ARBA00001936"/>
    </source>
</evidence>
<evidence type="ECO:0000256" key="10">
    <source>
        <dbReference type="ARBA" id="ARBA00022801"/>
    </source>
</evidence>
<dbReference type="EMBL" id="KX611397">
    <property type="protein sequence ID" value="API68892.1"/>
    <property type="molecule type" value="Genomic_RNA"/>
</dbReference>
<dbReference type="GO" id="GO:0044423">
    <property type="term" value="C:virion component"/>
    <property type="evidence" value="ECO:0007669"/>
    <property type="project" value="UniProtKB-KW"/>
</dbReference>
<comment type="function">
    <text evidence="20">RNA-dependent RNA polymerase, which is responsible for the replication and transcription of the viral RNA genome using antigenomic RNA as an intermediate. During transcription, synthesizes subgenomic RNAs and assures their capping by a cap-snatching mechanism, which involves the endonuclease activity cleaving the host capped pre-mRNAs. These short capped RNAs are then used as primers for viral transcription. The 3'-end of subgenomic mRNAs molecules are not polyadenylated. During replication, the polymerase binds the 5' and 3' vRNA extremities at distinct sites. In turn, significant conformational changes occur in the polymerase and in vRNA to initiate active RNA synthesis. As a consequence of the use of the same enzyme for both transcription and replication, these mechanisms need to be well coordinated.</text>
</comment>
<comment type="subcellular location">
    <subcellularLocation>
        <location evidence="3">Host Golgi apparatus</location>
    </subcellularLocation>
    <subcellularLocation>
        <location evidence="5">Host endoplasmic reticulum-Golgi intermediate compartment</location>
    </subcellularLocation>
    <subcellularLocation>
        <location evidence="4">Virion</location>
    </subcellularLocation>
</comment>
<keyword evidence="14" id="KW-1038">Host endoplasmic reticulum</keyword>
<dbReference type="Pfam" id="PF04196">
    <property type="entry name" value="Bunya_RdRp"/>
    <property type="match status" value="1"/>
</dbReference>
<proteinExistence type="inferred from homology"/>
<dbReference type="PROSITE" id="PS50525">
    <property type="entry name" value="RDRP_SSRNA_NEG_SEG"/>
    <property type="match status" value="1"/>
</dbReference>
<evidence type="ECO:0000313" key="23">
    <source>
        <dbReference type="Proteomes" id="UP000201240"/>
    </source>
</evidence>
<dbReference type="InterPro" id="IPR022531">
    <property type="entry name" value="L_PA-C-like"/>
</dbReference>
<dbReference type="InterPro" id="IPR007322">
    <property type="entry name" value="RNA_pol_bunyavir"/>
</dbReference>
<dbReference type="GO" id="GO:0016787">
    <property type="term" value="F:hydrolase activity"/>
    <property type="evidence" value="ECO:0007669"/>
    <property type="project" value="UniProtKB-KW"/>
</dbReference>
<evidence type="ECO:0000256" key="11">
    <source>
        <dbReference type="ARBA" id="ARBA00022812"/>
    </source>
</evidence>
<evidence type="ECO:0000256" key="12">
    <source>
        <dbReference type="ARBA" id="ARBA00022842"/>
    </source>
</evidence>
<evidence type="ECO:0000256" key="7">
    <source>
        <dbReference type="ARBA" id="ARBA00018602"/>
    </source>
</evidence>
<dbReference type="RefSeq" id="YP_009346035.1">
    <property type="nucleotide sequence ID" value="NC_033848.1"/>
</dbReference>
<evidence type="ECO:0000256" key="17">
    <source>
        <dbReference type="ARBA" id="ARBA00030436"/>
    </source>
</evidence>
<reference evidence="22 23" key="1">
    <citation type="journal article" date="2017" name="J. Gen. Virol.">
        <title>Characterization of the Bujaru, Frijoles and Tapara antigenic complexes into the Sandfly Fever group and two unclassified phleboviruses from Brazil.</title>
        <authorList>
            <person name="Vasconcelos P.F."/>
            <person name="Nunes Neto J.P."/>
            <person name="de Souza W.M."/>
            <person name="Acrani G.O."/>
            <person name="Romeiro M.F."/>
            <person name="Fumagalli M.J."/>
            <person name="Vieira C.L."/>
            <person name="Medeiros D.B."/>
            <person name="de Lima J.A."/>
            <person name="de Lima C.P."/>
            <person name="Cardoso J.F."/>
            <person name="Rodrigues S.G."/>
            <person name="Figueiredo L.T."/>
            <person name="da Silva S.P."/>
            <person name="Tesh R."/>
            <person name="Nunes M.R."/>
            <person name="Vasconcelos P.F."/>
        </authorList>
    </citation>
    <scope>NUCLEOTIDE SEQUENCE [LARGE SCALE GENOMIC DNA]</scope>
    <source>
        <strain evidence="22 23">BeAr413570</strain>
    </source>
</reference>
<comment type="similarity">
    <text evidence="19">Belongs to the Bunyavirales RNA polymerase family.</text>
</comment>
<keyword evidence="22" id="KW-0548">Nucleotidyltransferase</keyword>
<dbReference type="InterPro" id="IPR029124">
    <property type="entry name" value="L_protein_N"/>
</dbReference>
<comment type="cofactor">
    <cofactor evidence="2">
        <name>Mg(2+)</name>
        <dbReference type="ChEBI" id="CHEBI:18420"/>
    </cofactor>
</comment>
<dbReference type="SMR" id="A0A1S5SHW1"/>
<dbReference type="GO" id="GO:0003968">
    <property type="term" value="F:RNA-directed RNA polymerase activity"/>
    <property type="evidence" value="ECO:0007669"/>
    <property type="project" value="UniProtKB-KW"/>
</dbReference>
<keyword evidence="10" id="KW-0378">Hydrolase</keyword>
<evidence type="ECO:0000256" key="4">
    <source>
        <dbReference type="ARBA" id="ARBA00004328"/>
    </source>
</evidence>
<keyword evidence="12" id="KW-0460">Magnesium</keyword>
<evidence type="ECO:0000256" key="13">
    <source>
        <dbReference type="ARBA" id="ARBA00022844"/>
    </source>
</evidence>
<evidence type="ECO:0000256" key="16">
    <source>
        <dbReference type="ARBA" id="ARBA00030285"/>
    </source>
</evidence>
<feature type="domain" description="RdRp catalytic" evidence="21">
    <location>
        <begin position="975"/>
        <end position="1166"/>
    </location>
</feature>
<keyword evidence="9" id="KW-0479">Metal-binding</keyword>
<evidence type="ECO:0000256" key="20">
    <source>
        <dbReference type="ARBA" id="ARBA00046037"/>
    </source>
</evidence>
<evidence type="ECO:0000256" key="6">
    <source>
        <dbReference type="ARBA" id="ARBA00012494"/>
    </source>
</evidence>
<keyword evidence="23" id="KW-1185">Reference proteome</keyword>
<evidence type="ECO:0000256" key="5">
    <source>
        <dbReference type="ARBA" id="ARBA00004452"/>
    </source>
</evidence>
<dbReference type="GO" id="GO:0006351">
    <property type="term" value="P:DNA-templated transcription"/>
    <property type="evidence" value="ECO:0007669"/>
    <property type="project" value="InterPro"/>
</dbReference>
<organism evidence="22 23">
    <name type="scientific">Tapara virus</name>
    <dbReference type="NCBI Taxonomy" id="1926501"/>
    <lineage>
        <taxon>Viruses</taxon>
        <taxon>Riboviria</taxon>
        <taxon>Orthornavirae</taxon>
        <taxon>Negarnaviricota</taxon>
        <taxon>Polyploviricotina</taxon>
        <taxon>Bunyaviricetes</taxon>
        <taxon>Hareavirales</taxon>
        <taxon>Phenuiviridae</taxon>
        <taxon>Phlebovirus</taxon>
        <taxon>Phlebovirus taparaense</taxon>
    </lineage>
</organism>
<accession>A0A1S5SHW1</accession>
<dbReference type="GO" id="GO:0044177">
    <property type="term" value="C:host cell Golgi apparatus"/>
    <property type="evidence" value="ECO:0007669"/>
    <property type="project" value="UniProtKB-SubCell"/>
</dbReference>
<name>A0A1S5SHW1_9VIRU</name>
<evidence type="ECO:0000256" key="15">
    <source>
        <dbReference type="ARBA" id="ARBA00023211"/>
    </source>
</evidence>
<sequence>MDVLLEKQPKPTGKFTKRAVVQYESFLLDNRLINFEVLDSPEGGVTIDFSIDDLDESSTVGSTIPKVKKVSPSGLKNFIHDFTFGHYASSTDRRFHNFFMPLNDGFDSLSPDMIVRTPSGHHHVIEFATFRGGDAGAESSALSKISKYEIACSNRSEQFDITLSVITVYKNGIWTNMIFEEDEVDELVYRFRLAVSIFSVLEAKYPDITNISEEMSLTEGEVIGIVADIKMDWGKTEEQFPYFKKEMFESFKSRSKDSDYVSRIISKTILESERELASSSFYNLSLDKQGRLEKNKEECVSLIDAYIESYESRDFVRDISDPKSTVQFPPWVSTPGPEGKDLDPLKRLVVEGSHPMVKIWMKVALNASLEVIERMHDDPEAELQYAMSGSILKSDERNKYHRTVVDMTKEEEDYASALGVKGKKHRDDHLVKESRLRSKKQFSLRHDISELTKFLKDPDPSLFRQGDYYCPLKEDYDLRTSAASIHQPKLIFEEGENEFLRCHKDFTESRIGSWLQMISIIGGELSASVKQHVKDKHFIVKRLKDSGIYMLIRPTSSKGHIFVSLAIDKDCFAGTISDSRVFKPFIEGGGVFVTEFISFKLSKITNLCKLFSLAESSLSFWTECHEENPWEMVSVQLEKRRTSPDIQFMFKLSLLTMLEDKATTEELQTLMRYIVMEGFVSEPELPKPHKMVEKIPKVLRSELQVFLAIQVLKTMMRISGEPFRVKGKEGRVTWSGLFNPFSGSMITELQILISCCYNGYFKNKEEETEPSALSRIYKKIIELEHLRPESPEFLGYGDPEDPKMHEFSVSYLKEMIEHAKSLLSKSYGNNFMDQIDSQIVREISHLTMERIATLKASSNFDKDWYIYKDVKDKNYTRDKLIVKVAEMVESGSTLVIQKFNECMRVIEERGAMHICLFKKQQHGGDREIYVMGAEERIVQSVVECISRSIGKFFASDTLCNPNNKTKIPESHGLRARRHIKGPVWTCATSDDAQKWNQGHFVTKFALMLCEFTHARWWPIIIRGCSMFTRKFMMMNLKFINILDSKRELNLEDDFATTLFSAYHGEIQVPWMDRGRTYLQTSTGMMQGILHFTSSLLHTIHQEFIRSLAFKIYNMKVGPHAGKRIICDMMQGSDDSSMIISFPNSGDEELYKNKITAAICFRVKKKLGIYAGIYPSKKSTSNTDFVMEYNSEFFFHTQHVRPTIRWVAASCTLPEVETLVARQEEATNLLTAISEGGGSFSLSAVIQQAQCTLHYMLMGMGFSSLFREYSRAILRWKDPGLGFFLLDNPYCCGLGGFRFNLFRAIVSTDLEKVYAYFMSKVRKGEAASGGELPESCSVSPGGAIVMSSALRWGSKQKFDRLRSRLNIPVDWIEQINEQPEILYRAPRTGNEILLRIAEKVHSPGVVSSLSNGNSVCRVMASSVYFLSAAIFQDTGRPEFSILNDSKYSLLQKLAAFETLKDNYKIQSEDLIFLFPNIDELVGLDDVVHNRGRIEMKPRVSFREATQTKILVFDERNALRVAPEKIVSDKWFGTQKCKIGKIGLDMEWEKLKTIVKWLDESQEVTLRQTPFENHIQIKNFFARMEGKSRTVRITGAPVKRRSGISKIALVIRDNFSRTGHLDKIEDITGTSRSFRSEITKHAVFCTVHGPYSDVVKEQHISKILRQLPLIELREQDGRTKSNLLAVMQRYFLEEEDVPDLMYSINAGILGAFTYPQSAKKIDGKVFYHGSGSWRGVMDGVQVHIDIYNEVGETAQIRSIKVYGTRSPWEICQNIRSWCDDVGARNDYDASRQKVKSNADFWMFGFKMSGAGHPLGAPVYILNHPMEEIERIQSSKIGFKIRGKVLNLYVKSKAGRDMHILSYSSTEADVSPSIMNGRSAEAEMIRELFSAEPSKSWFTFSKLPTESVRTLLKVASGHYSTSTIDPEKLSDLLKLCTESSLRNKVGTIYSMLTIKEEQKIMDYDDMFDLMLEDMQEDQFDIMVESMKEDLYIEEEALSIDMEDLNLFGPAHYLESTSMGSISHPLMDKFVEDIVNDMKDSNVRRLLETHIVRRCHLEMAELLYTALKRPLSYLKIEEGPLRSDNEMPLEKVG</sequence>
<dbReference type="InterPro" id="IPR007099">
    <property type="entry name" value="RNA-dir_pol_NSvirus"/>
</dbReference>
<keyword evidence="15" id="KW-0464">Manganese</keyword>
<keyword evidence="8" id="KW-0808">Transferase</keyword>
<dbReference type="KEGG" id="vg:31079663"/>
<keyword evidence="11" id="KW-1040">Host Golgi apparatus</keyword>
<comment type="cofactor">
    <cofactor evidence="1">
        <name>Mn(2+)</name>
        <dbReference type="ChEBI" id="CHEBI:29035"/>
    </cofactor>
</comment>
<evidence type="ECO:0000256" key="8">
    <source>
        <dbReference type="ARBA" id="ARBA00022679"/>
    </source>
</evidence>
<keyword evidence="22" id="KW-0696">RNA-directed RNA polymerase</keyword>
<dbReference type="Pfam" id="PF15518">
    <property type="entry name" value="L_protein_N"/>
    <property type="match status" value="1"/>
</dbReference>
<evidence type="ECO:0000256" key="9">
    <source>
        <dbReference type="ARBA" id="ARBA00022723"/>
    </source>
</evidence>
<dbReference type="Pfam" id="PF12603">
    <property type="entry name" value="L_PA-C-like"/>
    <property type="match status" value="1"/>
</dbReference>
<dbReference type="GO" id="GO:0046872">
    <property type="term" value="F:metal ion binding"/>
    <property type="evidence" value="ECO:0007669"/>
    <property type="project" value="UniProtKB-KW"/>
</dbReference>
<evidence type="ECO:0000256" key="2">
    <source>
        <dbReference type="ARBA" id="ARBA00001946"/>
    </source>
</evidence>
<dbReference type="EC" id="2.7.7.48" evidence="6"/>
<evidence type="ECO:0000256" key="19">
    <source>
        <dbReference type="ARBA" id="ARBA00034123"/>
    </source>
</evidence>
<keyword evidence="13" id="KW-0946">Virion</keyword>
<dbReference type="GO" id="GO:0044172">
    <property type="term" value="C:host cell endoplasmic reticulum-Golgi intermediate compartment"/>
    <property type="evidence" value="ECO:0007669"/>
    <property type="project" value="UniProtKB-SubCell"/>
</dbReference>
<evidence type="ECO:0000313" key="22">
    <source>
        <dbReference type="EMBL" id="API68892.1"/>
    </source>
</evidence>
<protein>
    <recommendedName>
        <fullName evidence="7">RNA-directed RNA polymerase L</fullName>
        <ecNumber evidence="6">2.7.7.48</ecNumber>
    </recommendedName>
    <alternativeName>
        <fullName evidence="16">Large structural protein</fullName>
    </alternativeName>
    <alternativeName>
        <fullName evidence="18">Replicase</fullName>
    </alternativeName>
    <alternativeName>
        <fullName evidence="17">Transcriptase</fullName>
    </alternativeName>
</protein>